<comment type="caution">
    <text evidence="4">The sequence shown here is derived from an EMBL/GenBank/DDBJ whole genome shotgun (WGS) entry which is preliminary data.</text>
</comment>
<feature type="domain" description="Tail sheath protein subtilisin-like" evidence="2">
    <location>
        <begin position="227"/>
        <end position="396"/>
    </location>
</feature>
<protein>
    <submittedName>
        <fullName evidence="4">Phage tail sheath subtilisin-like domain-containing protein</fullName>
    </submittedName>
</protein>
<dbReference type="EMBL" id="JAESVP010000007">
    <property type="protein sequence ID" value="MBL4929321.1"/>
    <property type="molecule type" value="Genomic_DNA"/>
</dbReference>
<dbReference type="Pfam" id="PF04984">
    <property type="entry name" value="Phage_sheath_1"/>
    <property type="match status" value="1"/>
</dbReference>
<dbReference type="Gene3D" id="3.40.50.11780">
    <property type="match status" value="1"/>
</dbReference>
<dbReference type="PANTHER" id="PTHR35861">
    <property type="match status" value="1"/>
</dbReference>
<dbReference type="RefSeq" id="WP_202661857.1">
    <property type="nucleotide sequence ID" value="NZ_JAESVP010000007.1"/>
</dbReference>
<dbReference type="InterPro" id="IPR020287">
    <property type="entry name" value="Tail_sheath_C"/>
</dbReference>
<dbReference type="InterPro" id="IPR052042">
    <property type="entry name" value="Tail_sheath_structural"/>
</dbReference>
<evidence type="ECO:0000259" key="2">
    <source>
        <dbReference type="Pfam" id="PF04984"/>
    </source>
</evidence>
<reference evidence="4" key="1">
    <citation type="submission" date="2021-01" db="EMBL/GenBank/DDBJ databases">
        <title>Genome seq and assembly of Tabrizicola sp. KVB23.</title>
        <authorList>
            <person name="Chhetri G."/>
        </authorList>
    </citation>
    <scope>NUCLEOTIDE SEQUENCE</scope>
    <source>
        <strain evidence="4">KVB23</strain>
    </source>
</reference>
<accession>A0A8J7MTJ5</accession>
<dbReference type="Proteomes" id="UP000619033">
    <property type="component" value="Unassembled WGS sequence"/>
</dbReference>
<gene>
    <name evidence="4" type="ORF">JI744_14535</name>
</gene>
<dbReference type="AlphaFoldDB" id="A0A8J7MTJ5"/>
<evidence type="ECO:0000313" key="4">
    <source>
        <dbReference type="EMBL" id="MBL4929321.1"/>
    </source>
</evidence>
<evidence type="ECO:0000313" key="5">
    <source>
        <dbReference type="Proteomes" id="UP000619033"/>
    </source>
</evidence>
<dbReference type="Pfam" id="PF17482">
    <property type="entry name" value="Phage_sheath_1C"/>
    <property type="match status" value="1"/>
</dbReference>
<name>A0A8J7MTJ5_9RHOB</name>
<dbReference type="PANTHER" id="PTHR35861:SF1">
    <property type="entry name" value="PHAGE TAIL SHEATH PROTEIN"/>
    <property type="match status" value="1"/>
</dbReference>
<sequence>MPEQFLHGVEVVEIDTGARSIRTVRSGVIGIVGTAPDALPDTKATLELGTTAANTALRFTSKLVGALGNAISVAFVNPGAANAALGVVVTGNAIVVNLATSAGSAITSTAAQIAAAIAGNAPANALVAVAAIAPSTGAGVVAASAAQLLTGGVDEPFPVNVPVLIAGSRAEAAKLDGVGNLAGTLPAALDGILDQIGAVVVVVRVAVGANDAATLANIIGGVDAGTGQYQGVHALLGAESALGLSPRIICAPGFTHQRTGAANSVVSELVGIAERLRAVIIADGPNTTDAAAITYAGDFGSARVFVVDPWVKVQRASGIVSEPASARVAGLIAKIDNDRGFWWSPSNQELNGIVGTSRAIDFRMGDAAARANLLNEAKIATIIREDGYRLWGNRTLSSDDKWAFLCVRRTADILNDSLQRAHLWAVDRPITKTYVEDVTEGVNAYLRSLVAQGALIGGKCWADPDLNTPANIAQGKIFFNFDFTPPYPAEHITFRSMLTTDYIEEVFA</sequence>
<evidence type="ECO:0000256" key="1">
    <source>
        <dbReference type="ARBA" id="ARBA00008005"/>
    </source>
</evidence>
<evidence type="ECO:0000259" key="3">
    <source>
        <dbReference type="Pfam" id="PF17482"/>
    </source>
</evidence>
<organism evidence="4 5">
    <name type="scientific">Fuscibacter oryzae</name>
    <dbReference type="NCBI Taxonomy" id="2803939"/>
    <lineage>
        <taxon>Bacteria</taxon>
        <taxon>Pseudomonadati</taxon>
        <taxon>Pseudomonadota</taxon>
        <taxon>Alphaproteobacteria</taxon>
        <taxon>Rhodobacterales</taxon>
        <taxon>Paracoccaceae</taxon>
        <taxon>Fuscibacter</taxon>
    </lineage>
</organism>
<feature type="domain" description="Tail sheath protein C-terminal" evidence="3">
    <location>
        <begin position="397"/>
        <end position="496"/>
    </location>
</feature>
<comment type="similarity">
    <text evidence="1">Belongs to the myoviridae tail sheath protein family.</text>
</comment>
<dbReference type="InterPro" id="IPR035089">
    <property type="entry name" value="Phage_sheath_subtilisin"/>
</dbReference>
<proteinExistence type="inferred from homology"/>
<keyword evidence="5" id="KW-1185">Reference proteome</keyword>